<evidence type="ECO:0000256" key="2">
    <source>
        <dbReference type="ARBA" id="ARBA00023015"/>
    </source>
</evidence>
<dbReference type="Pfam" id="PF03466">
    <property type="entry name" value="LysR_substrate"/>
    <property type="match status" value="1"/>
</dbReference>
<comment type="caution">
    <text evidence="6">The sequence shown here is derived from an EMBL/GenBank/DDBJ whole genome shotgun (WGS) entry which is preliminary data.</text>
</comment>
<dbReference type="InterPro" id="IPR036390">
    <property type="entry name" value="WH_DNA-bd_sf"/>
</dbReference>
<reference evidence="7" key="1">
    <citation type="submission" date="2016-02" db="EMBL/GenBank/DDBJ databases">
        <authorList>
            <person name="Shin S.-K."/>
            <person name="Yi H."/>
            <person name="Kim E."/>
        </authorList>
    </citation>
    <scope>NUCLEOTIDE SEQUENCE [LARGE SCALE GENOMIC DNA]</scope>
    <source>
        <strain evidence="7">LPB0003</strain>
    </source>
</reference>
<keyword evidence="7" id="KW-1185">Reference proteome</keyword>
<dbReference type="Gene3D" id="1.10.10.10">
    <property type="entry name" value="Winged helix-like DNA-binding domain superfamily/Winged helix DNA-binding domain"/>
    <property type="match status" value="1"/>
</dbReference>
<dbReference type="InterPro" id="IPR000847">
    <property type="entry name" value="LysR_HTH_N"/>
</dbReference>
<dbReference type="FunFam" id="1.10.10.10:FF:000001">
    <property type="entry name" value="LysR family transcriptional regulator"/>
    <property type="match status" value="1"/>
</dbReference>
<feature type="domain" description="HTH lysR-type" evidence="5">
    <location>
        <begin position="5"/>
        <end position="62"/>
    </location>
</feature>
<dbReference type="PROSITE" id="PS50931">
    <property type="entry name" value="HTH_LYSR"/>
    <property type="match status" value="1"/>
</dbReference>
<dbReference type="EMBL" id="LSFM01000023">
    <property type="protein sequence ID" value="OBY62835.1"/>
    <property type="molecule type" value="Genomic_DNA"/>
</dbReference>
<dbReference type="GO" id="GO:0032993">
    <property type="term" value="C:protein-DNA complex"/>
    <property type="evidence" value="ECO:0007669"/>
    <property type="project" value="TreeGrafter"/>
</dbReference>
<dbReference type="SUPFAM" id="SSF53850">
    <property type="entry name" value="Periplasmic binding protein-like II"/>
    <property type="match status" value="1"/>
</dbReference>
<dbReference type="PANTHER" id="PTHR30346:SF28">
    <property type="entry name" value="HTH-TYPE TRANSCRIPTIONAL REGULATOR CYNR"/>
    <property type="match status" value="1"/>
</dbReference>
<dbReference type="STRING" id="1774273.LPB03_11865"/>
<dbReference type="AlphaFoldDB" id="A0A1B8TTS8"/>
<dbReference type="Proteomes" id="UP000092584">
    <property type="component" value="Unassembled WGS sequence"/>
</dbReference>
<dbReference type="OrthoDB" id="9803735at2"/>
<dbReference type="PANTHER" id="PTHR30346">
    <property type="entry name" value="TRANSCRIPTIONAL DUAL REGULATOR HCAR-RELATED"/>
    <property type="match status" value="1"/>
</dbReference>
<dbReference type="Pfam" id="PF00126">
    <property type="entry name" value="HTH_1"/>
    <property type="match status" value="1"/>
</dbReference>
<dbReference type="KEGG" id="pob:LPB03_11865"/>
<keyword evidence="2" id="KW-0805">Transcription regulation</keyword>
<proteinExistence type="inferred from homology"/>
<dbReference type="SUPFAM" id="SSF46785">
    <property type="entry name" value="Winged helix' DNA-binding domain"/>
    <property type="match status" value="1"/>
</dbReference>
<dbReference type="InterPro" id="IPR036388">
    <property type="entry name" value="WH-like_DNA-bd_sf"/>
</dbReference>
<keyword evidence="4" id="KW-0804">Transcription</keyword>
<evidence type="ECO:0000313" key="6">
    <source>
        <dbReference type="EMBL" id="OBY62835.1"/>
    </source>
</evidence>
<dbReference type="PRINTS" id="PR00039">
    <property type="entry name" value="HTHLYSR"/>
</dbReference>
<protein>
    <submittedName>
        <fullName evidence="6">Transcriptional regulator</fullName>
    </submittedName>
</protein>
<evidence type="ECO:0000256" key="3">
    <source>
        <dbReference type="ARBA" id="ARBA00023125"/>
    </source>
</evidence>
<dbReference type="InterPro" id="IPR005119">
    <property type="entry name" value="LysR_subst-bd"/>
</dbReference>
<organism evidence="6 7">
    <name type="scientific">Polaribacter vadi</name>
    <dbReference type="NCBI Taxonomy" id="1774273"/>
    <lineage>
        <taxon>Bacteria</taxon>
        <taxon>Pseudomonadati</taxon>
        <taxon>Bacteroidota</taxon>
        <taxon>Flavobacteriia</taxon>
        <taxon>Flavobacteriales</taxon>
        <taxon>Flavobacteriaceae</taxon>
    </lineage>
</organism>
<comment type="similarity">
    <text evidence="1">Belongs to the LysR transcriptional regulatory family.</text>
</comment>
<gene>
    <name evidence="6" type="ORF">LPB3_11875</name>
</gene>
<dbReference type="GO" id="GO:0003677">
    <property type="term" value="F:DNA binding"/>
    <property type="evidence" value="ECO:0007669"/>
    <property type="project" value="UniProtKB-KW"/>
</dbReference>
<evidence type="ECO:0000256" key="4">
    <source>
        <dbReference type="ARBA" id="ARBA00023163"/>
    </source>
</evidence>
<name>A0A1B8TTS8_9FLAO</name>
<accession>A0A1B8TTS8</accession>
<evidence type="ECO:0000259" key="5">
    <source>
        <dbReference type="PROSITE" id="PS50931"/>
    </source>
</evidence>
<sequence length="292" mass="33877">MSYQIELRHIRYFLAVAEELHFRKAAEKLFISQPGLSRQIKLLEEELGVVLFERHNRKVVLTKVGEYLKTEFSLQLKTLSHTLDNAKLLHDGKKGELKIGYVGSAMQDVIPNLLLSFEKNHPDILFNLKEIDNQKQIEDLLSFSLDVGFVRLERVPRNLDIKVILKENFCLVLPENHLINEDNFKSLKQFKEDSFILFDSKYSASYYEKVMQIFDDCCFTPLVSHNTIHSSSIFKLVENGFGISIIPKSLAKKRGYKIKFIELEMISQKTTLSVIWNKKNTNPILNDVLKLL</sequence>
<dbReference type="RefSeq" id="WP_065319815.1">
    <property type="nucleotide sequence ID" value="NZ_CP017477.1"/>
</dbReference>
<evidence type="ECO:0000313" key="7">
    <source>
        <dbReference type="Proteomes" id="UP000092584"/>
    </source>
</evidence>
<dbReference type="Gene3D" id="3.40.190.10">
    <property type="entry name" value="Periplasmic binding protein-like II"/>
    <property type="match status" value="2"/>
</dbReference>
<dbReference type="GO" id="GO:0003700">
    <property type="term" value="F:DNA-binding transcription factor activity"/>
    <property type="evidence" value="ECO:0007669"/>
    <property type="project" value="InterPro"/>
</dbReference>
<keyword evidence="3" id="KW-0238">DNA-binding</keyword>
<evidence type="ECO:0000256" key="1">
    <source>
        <dbReference type="ARBA" id="ARBA00009437"/>
    </source>
</evidence>